<evidence type="ECO:0000313" key="14">
    <source>
        <dbReference type="EMBL" id="CCC91277.1"/>
    </source>
</evidence>
<keyword evidence="10" id="KW-0539">Nucleus</keyword>
<evidence type="ECO:0000256" key="7">
    <source>
        <dbReference type="ARBA" id="ARBA00022801"/>
    </source>
</evidence>
<dbReference type="InterPro" id="IPR051547">
    <property type="entry name" value="TDP2-like"/>
</dbReference>
<keyword evidence="12" id="KW-1133">Transmembrane helix</keyword>
<protein>
    <submittedName>
        <fullName evidence="14">Putative exonuclease</fullName>
    </submittedName>
</protein>
<keyword evidence="8" id="KW-0460">Magnesium</keyword>
<evidence type="ECO:0000256" key="4">
    <source>
        <dbReference type="ARBA" id="ARBA00022722"/>
    </source>
</evidence>
<keyword evidence="5" id="KW-0479">Metal-binding</keyword>
<evidence type="ECO:0000256" key="9">
    <source>
        <dbReference type="ARBA" id="ARBA00023204"/>
    </source>
</evidence>
<dbReference type="GO" id="GO:0003697">
    <property type="term" value="F:single-stranded DNA binding"/>
    <property type="evidence" value="ECO:0007669"/>
    <property type="project" value="TreeGrafter"/>
</dbReference>
<dbReference type="GO" id="GO:0006302">
    <property type="term" value="P:double-strand break repair"/>
    <property type="evidence" value="ECO:0007669"/>
    <property type="project" value="TreeGrafter"/>
</dbReference>
<dbReference type="PANTHER" id="PTHR15822">
    <property type="entry name" value="TRAF AND TNF RECEPTOR-ASSOCIATED PROTEIN"/>
    <property type="match status" value="1"/>
</dbReference>
<dbReference type="PANTHER" id="PTHR15822:SF4">
    <property type="entry name" value="TYROSYL-DNA PHOSPHODIESTERASE 2"/>
    <property type="match status" value="1"/>
</dbReference>
<reference evidence="14" key="1">
    <citation type="journal article" date="2012" name="Proc. Natl. Acad. Sci. U.S.A.">
        <title>Antigenic diversity is generated by distinct evolutionary mechanisms in African trypanosome species.</title>
        <authorList>
            <person name="Jackson A.P."/>
            <person name="Berry A."/>
            <person name="Aslett M."/>
            <person name="Allison H.C."/>
            <person name="Burton P."/>
            <person name="Vavrova-Anderson J."/>
            <person name="Brown R."/>
            <person name="Browne H."/>
            <person name="Corton N."/>
            <person name="Hauser H."/>
            <person name="Gamble J."/>
            <person name="Gilderthorp R."/>
            <person name="Marcello L."/>
            <person name="McQuillan J."/>
            <person name="Otto T.D."/>
            <person name="Quail M.A."/>
            <person name="Sanders M.J."/>
            <person name="van Tonder A."/>
            <person name="Ginger M.L."/>
            <person name="Field M.C."/>
            <person name="Barry J.D."/>
            <person name="Hertz-Fowler C."/>
            <person name="Berriman M."/>
        </authorList>
    </citation>
    <scope>NUCLEOTIDE SEQUENCE</scope>
    <source>
        <strain evidence="14">IL3000</strain>
    </source>
</reference>
<evidence type="ECO:0000256" key="5">
    <source>
        <dbReference type="ARBA" id="ARBA00022723"/>
    </source>
</evidence>
<dbReference type="GO" id="GO:0070260">
    <property type="term" value="F:5'-tyrosyl-DNA phosphodiesterase activity"/>
    <property type="evidence" value="ECO:0007669"/>
    <property type="project" value="TreeGrafter"/>
</dbReference>
<keyword evidence="12" id="KW-0472">Membrane</keyword>
<feature type="region of interest" description="Disordered" evidence="11">
    <location>
        <begin position="681"/>
        <end position="701"/>
    </location>
</feature>
<dbReference type="CDD" id="cd09080">
    <property type="entry name" value="TDP2"/>
    <property type="match status" value="1"/>
</dbReference>
<dbReference type="FunFam" id="3.60.10.10:FF:000095">
    <property type="entry name" value="RNA-editing complex protein MP100"/>
    <property type="match status" value="1"/>
</dbReference>
<keyword evidence="4" id="KW-0540">Nuclease</keyword>
<name>G0UPG6_TRYCI</name>
<dbReference type="GO" id="GO:0004527">
    <property type="term" value="F:exonuclease activity"/>
    <property type="evidence" value="ECO:0007669"/>
    <property type="project" value="UniProtKB-KW"/>
</dbReference>
<evidence type="ECO:0000256" key="1">
    <source>
        <dbReference type="ARBA" id="ARBA00001936"/>
    </source>
</evidence>
<sequence>MFLIITNCVAFRVISVVLENNKTSSSSRRKRCCFGRLVFLYNFSSFVFAFTISVTHALLLLLLFIITAFTFVGCMAFTHSWRRLAAANYRQTKITDRFQLLITKKEVECDYVAVDATALVATGLRLAKNVTTEQRRHKEVARHVVQSLQQLLKKVRCKRSLLIAMDGAENLLKADRTRGSSVTRKVESRLMRLPGTPLMQAVEERIVRMMPERQILPGEVVFSGTCVQGCVEQKMTAWALDLASRDSFNGSSDSLYLIGASELYLNVMALSPFYNVVNVVQSNADLRQMRLQDILEWLELDKKAKEGDNVTIAKMRTDILFLYIIATGASVTELSPVPAVGFHDLVDRYMKMFTENSATLTPQTTMQSTPSATATATTNAVTSPFLFEDSPGNALQLNLQLFRRIMQLVAKREEPARVDALSEVYLEHALQTHAMLCTGRAPLCGYLPPASVGQFGTTAPSALQLAGHLGALCVSSTHRKARCATPRASAGSSLLSSTTPNALVGDELLTAAEYTVLCQSLPAAVEGLIQQYVGVSPKPDVGKMITTASTSEAYRIVREVLSYANPRKPHKCLCFSPSYCWLQNEKSHLWRFEYVDIGTRSHELETRRSRNAVKGVALEVNMSRDGPSYFDPVRESWEPIGSFPCGAEKGDDHVKVVPAASVVGVEGEAPVSGAEVSLKAQQNEDIEPCGGDPDSKRKVRPVEGKQHQVLLKLLTWNVMFDRYSGKPTPLGMPGIDWCSPKRYPVIAKIIEQEDADVVGMQEVEPVFWEFLSKQPLIRERYFFSCGHMSPAIAPWGVLMLVHRHRFRVESINYLNVPAWTNHVSLMPVVGLKLPHGTVHVAAAHLLAPYTKSHENARTSQDTTLRHHMTKTLASGDVVTMGDFNDWPTNEFNMPVDSQYVDCWSLLHPNDTGKTMDETNTFCKLKVEEMFFGRSDKMFMRSKRLTPIEAHLVGTRSVNVENGNTDAPAYLFPSDHYGVSITFTVR</sequence>
<evidence type="ECO:0000256" key="2">
    <source>
        <dbReference type="ARBA" id="ARBA00001946"/>
    </source>
</evidence>
<comment type="cofactor">
    <cofactor evidence="1">
        <name>Mn(2+)</name>
        <dbReference type="ChEBI" id="CHEBI:29035"/>
    </cofactor>
</comment>
<accession>G0UPG6</accession>
<dbReference type="InterPro" id="IPR036691">
    <property type="entry name" value="Endo/exonu/phosph_ase_sf"/>
</dbReference>
<dbReference type="Gene3D" id="3.60.10.10">
    <property type="entry name" value="Endonuclease/exonuclease/phosphatase"/>
    <property type="match status" value="1"/>
</dbReference>
<evidence type="ECO:0000256" key="11">
    <source>
        <dbReference type="SAM" id="MobiDB-lite"/>
    </source>
</evidence>
<dbReference type="GO" id="GO:0005737">
    <property type="term" value="C:cytoplasm"/>
    <property type="evidence" value="ECO:0007669"/>
    <property type="project" value="TreeGrafter"/>
</dbReference>
<dbReference type="InterPro" id="IPR005135">
    <property type="entry name" value="Endo/exonuclease/phosphatase"/>
</dbReference>
<feature type="transmembrane region" description="Helical" evidence="12">
    <location>
        <begin position="33"/>
        <end position="52"/>
    </location>
</feature>
<keyword evidence="6" id="KW-0227">DNA damage</keyword>
<keyword evidence="14" id="KW-0269">Exonuclease</keyword>
<evidence type="ECO:0000256" key="10">
    <source>
        <dbReference type="ARBA" id="ARBA00023242"/>
    </source>
</evidence>
<evidence type="ECO:0000256" key="3">
    <source>
        <dbReference type="ARBA" id="ARBA00004322"/>
    </source>
</evidence>
<keyword evidence="12" id="KW-0812">Transmembrane</keyword>
<feature type="transmembrane region" description="Helical" evidence="12">
    <location>
        <begin position="58"/>
        <end position="78"/>
    </location>
</feature>
<organism evidence="14">
    <name type="scientific">Trypanosoma congolense (strain IL3000)</name>
    <dbReference type="NCBI Taxonomy" id="1068625"/>
    <lineage>
        <taxon>Eukaryota</taxon>
        <taxon>Discoba</taxon>
        <taxon>Euglenozoa</taxon>
        <taxon>Kinetoplastea</taxon>
        <taxon>Metakinetoplastina</taxon>
        <taxon>Trypanosomatida</taxon>
        <taxon>Trypanosomatidae</taxon>
        <taxon>Trypanosoma</taxon>
        <taxon>Nannomonas</taxon>
    </lineage>
</organism>
<dbReference type="VEuPathDB" id="TriTrypDB:TcIL3000_7_780"/>
<dbReference type="SUPFAM" id="SSF56219">
    <property type="entry name" value="DNase I-like"/>
    <property type="match status" value="1"/>
</dbReference>
<keyword evidence="9" id="KW-0234">DNA repair</keyword>
<keyword evidence="7" id="KW-0378">Hydrolase</keyword>
<dbReference type="GO" id="GO:0046872">
    <property type="term" value="F:metal ion binding"/>
    <property type="evidence" value="ECO:0007669"/>
    <property type="project" value="UniProtKB-KW"/>
</dbReference>
<gene>
    <name evidence="14" type="ORF">TCIL3000_7_780</name>
</gene>
<evidence type="ECO:0000259" key="13">
    <source>
        <dbReference type="Pfam" id="PF03372"/>
    </source>
</evidence>
<comment type="subcellular location">
    <subcellularLocation>
        <location evidence="3">Nucleus</location>
        <location evidence="3">PML body</location>
    </subcellularLocation>
</comment>
<feature type="domain" description="Endonuclease/exonuclease/phosphatase" evidence="13">
    <location>
        <begin position="714"/>
        <end position="889"/>
    </location>
</feature>
<dbReference type="Pfam" id="PF03372">
    <property type="entry name" value="Exo_endo_phos"/>
    <property type="match status" value="1"/>
</dbReference>
<dbReference type="AlphaFoldDB" id="G0UPG6"/>
<evidence type="ECO:0000256" key="6">
    <source>
        <dbReference type="ARBA" id="ARBA00022763"/>
    </source>
</evidence>
<evidence type="ECO:0000256" key="12">
    <source>
        <dbReference type="SAM" id="Phobius"/>
    </source>
</evidence>
<comment type="cofactor">
    <cofactor evidence="2">
        <name>Mg(2+)</name>
        <dbReference type="ChEBI" id="CHEBI:18420"/>
    </cofactor>
</comment>
<evidence type="ECO:0000256" key="8">
    <source>
        <dbReference type="ARBA" id="ARBA00022842"/>
    </source>
</evidence>
<proteinExistence type="predicted"/>
<dbReference type="EMBL" id="HE575320">
    <property type="protein sequence ID" value="CCC91277.1"/>
    <property type="molecule type" value="Genomic_DNA"/>
</dbReference>